<dbReference type="AlphaFoldDB" id="A0A3R7MLE1"/>
<dbReference type="Proteomes" id="UP000284403">
    <property type="component" value="Unassembled WGS sequence"/>
</dbReference>
<evidence type="ECO:0000256" key="1">
    <source>
        <dbReference type="SAM" id="MobiDB-lite"/>
    </source>
</evidence>
<reference evidence="2 3" key="1">
    <citation type="journal article" date="2018" name="BMC Genomics">
        <title>Genomic comparison of Trypanosoma conorhini and Trypanosoma rangeli to Trypanosoma cruzi strains of high and low virulence.</title>
        <authorList>
            <person name="Bradwell K.R."/>
            <person name="Koparde V.N."/>
            <person name="Matveyev A.V."/>
            <person name="Serrano M.G."/>
            <person name="Alves J.M."/>
            <person name="Parikh H."/>
            <person name="Huang B."/>
            <person name="Lee V."/>
            <person name="Espinosa-Alvarez O."/>
            <person name="Ortiz P.A."/>
            <person name="Costa-Martins A.G."/>
            <person name="Teixeira M.M."/>
            <person name="Buck G.A."/>
        </authorList>
    </citation>
    <scope>NUCLEOTIDE SEQUENCE [LARGE SCALE GENOMIC DNA]</scope>
    <source>
        <strain evidence="2 3">025E</strain>
    </source>
</reference>
<proteinExistence type="predicted"/>
<keyword evidence="3" id="KW-1185">Reference proteome</keyword>
<gene>
    <name evidence="2" type="ORF">Tco025E_04940</name>
</gene>
<dbReference type="EMBL" id="MKKU01000273">
    <property type="protein sequence ID" value="RNF17087.1"/>
    <property type="molecule type" value="Genomic_DNA"/>
</dbReference>
<name>A0A3R7MLE1_9TRYP</name>
<evidence type="ECO:0000313" key="2">
    <source>
        <dbReference type="EMBL" id="RNF17087.1"/>
    </source>
</evidence>
<organism evidence="2 3">
    <name type="scientific">Trypanosoma conorhini</name>
    <dbReference type="NCBI Taxonomy" id="83891"/>
    <lineage>
        <taxon>Eukaryota</taxon>
        <taxon>Discoba</taxon>
        <taxon>Euglenozoa</taxon>
        <taxon>Kinetoplastea</taxon>
        <taxon>Metakinetoplastina</taxon>
        <taxon>Trypanosomatida</taxon>
        <taxon>Trypanosomatidae</taxon>
        <taxon>Trypanosoma</taxon>
    </lineage>
</organism>
<sequence length="381" mass="42575">MGSAASCGPCSGGGRDTPLKTNGGGGAAAAAAEEEEEGAWRVQLLREVVKDPTSVTRDFPRIPVYVRTAARHNYCAAGGDEEQRQRRHPVHLAAAAATAAGRELLASRCERVRASLELLTELCGEDALALHSVWEAEEQRLGTADTASLLLAVLLQRDMLQVRRKGGASSAFDDDASGAAETTTTTTTPKGWPRGYGAADAVMSAAPQYTVKSKTLRVMQYMAQGVVFFPLQWLTGVFQFPWCRRMQDVLWTVHVYTEKETNEDEAEERIILQHKQTLRHYVDPKELRKNPRFEIDWVCSICIDPRYLLRDVSKPPTMGEHAEVRYIKTEVLAARVEVPPKTMCFVSRTWRGRCRALRKRLWDRFKVELDTVSALHGRTVY</sequence>
<comment type="caution">
    <text evidence="2">The sequence shown here is derived from an EMBL/GenBank/DDBJ whole genome shotgun (WGS) entry which is preliminary data.</text>
</comment>
<protein>
    <submittedName>
        <fullName evidence="2">Uncharacterized protein</fullName>
    </submittedName>
</protein>
<evidence type="ECO:0000313" key="3">
    <source>
        <dbReference type="Proteomes" id="UP000284403"/>
    </source>
</evidence>
<dbReference type="GeneID" id="40318551"/>
<feature type="compositionally biased region" description="Low complexity" evidence="1">
    <location>
        <begin position="168"/>
        <end position="188"/>
    </location>
</feature>
<dbReference type="OrthoDB" id="273734at2759"/>
<feature type="region of interest" description="Disordered" evidence="1">
    <location>
        <begin position="1"/>
        <end position="34"/>
    </location>
</feature>
<feature type="region of interest" description="Disordered" evidence="1">
    <location>
        <begin position="168"/>
        <end position="192"/>
    </location>
</feature>
<dbReference type="RefSeq" id="XP_029228030.1">
    <property type="nucleotide sequence ID" value="XM_029371845.1"/>
</dbReference>
<accession>A0A3R7MLE1</accession>